<dbReference type="HOGENOM" id="CLU_2932089_0_0_9"/>
<reference evidence="2 3" key="2">
    <citation type="submission" date="2007-04" db="EMBL/GenBank/DDBJ databases">
        <title>Draft genome sequence of Ruminococcus obeum (ATCC 29174).</title>
        <authorList>
            <person name="Sudarsanam P."/>
            <person name="Ley R."/>
            <person name="Guruge J."/>
            <person name="Turnbaugh P.J."/>
            <person name="Mahowald M."/>
            <person name="Liep D."/>
            <person name="Gordon J."/>
        </authorList>
    </citation>
    <scope>NUCLEOTIDE SEQUENCE [LARGE SCALE GENOMIC DNA]</scope>
    <source>
        <strain evidence="2 3">ATCC 29174</strain>
    </source>
</reference>
<keyword evidence="1" id="KW-1133">Transmembrane helix</keyword>
<keyword evidence="1" id="KW-0812">Transmembrane</keyword>
<feature type="transmembrane region" description="Helical" evidence="1">
    <location>
        <begin position="38"/>
        <end position="59"/>
    </location>
</feature>
<accession>A5ZQ94</accession>
<reference evidence="2 3" key="1">
    <citation type="submission" date="2007-03" db="EMBL/GenBank/DDBJ databases">
        <authorList>
            <person name="Fulton L."/>
            <person name="Clifton S."/>
            <person name="Fulton B."/>
            <person name="Xu J."/>
            <person name="Minx P."/>
            <person name="Pepin K.H."/>
            <person name="Johnson M."/>
            <person name="Thiruvilangam P."/>
            <person name="Bhonagiri V."/>
            <person name="Nash W.E."/>
            <person name="Mardis E.R."/>
            <person name="Wilson R.K."/>
        </authorList>
    </citation>
    <scope>NUCLEOTIDE SEQUENCE [LARGE SCALE GENOMIC DNA]</scope>
    <source>
        <strain evidence="2 3">ATCC 29174</strain>
    </source>
</reference>
<dbReference type="AlphaFoldDB" id="A5ZQ94"/>
<gene>
    <name evidence="2" type="ORF">RUMOBE_01165</name>
</gene>
<dbReference type="EMBL" id="AAVO02000003">
    <property type="protein sequence ID" value="EDM88259.1"/>
    <property type="molecule type" value="Genomic_DNA"/>
</dbReference>
<comment type="caution">
    <text evidence="2">The sequence shown here is derived from an EMBL/GenBank/DDBJ whole genome shotgun (WGS) entry which is preliminary data.</text>
</comment>
<proteinExistence type="predicted"/>
<evidence type="ECO:0000313" key="3">
    <source>
        <dbReference type="Proteomes" id="UP000006002"/>
    </source>
</evidence>
<evidence type="ECO:0000313" key="2">
    <source>
        <dbReference type="EMBL" id="EDM88259.1"/>
    </source>
</evidence>
<dbReference type="Proteomes" id="UP000006002">
    <property type="component" value="Unassembled WGS sequence"/>
</dbReference>
<evidence type="ECO:0000256" key="1">
    <source>
        <dbReference type="SAM" id="Phobius"/>
    </source>
</evidence>
<name>A5ZQ94_9FIRM</name>
<organism evidence="2 3">
    <name type="scientific">Blautia obeum ATCC 29174</name>
    <dbReference type="NCBI Taxonomy" id="411459"/>
    <lineage>
        <taxon>Bacteria</taxon>
        <taxon>Bacillati</taxon>
        <taxon>Bacillota</taxon>
        <taxon>Clostridia</taxon>
        <taxon>Lachnospirales</taxon>
        <taxon>Lachnospiraceae</taxon>
        <taxon>Blautia</taxon>
    </lineage>
</organism>
<keyword evidence="1" id="KW-0472">Membrane</keyword>
<protein>
    <submittedName>
        <fullName evidence="2">Uncharacterized protein</fullName>
    </submittedName>
</protein>
<sequence>MYACFFVRKMFRVFFLLFKTLEIDFIKCISIYNKFFFFHIQKILLFVEIIYSMSNLIALS</sequence>